<proteinExistence type="inferred from homology"/>
<evidence type="ECO:0000259" key="7">
    <source>
        <dbReference type="Pfam" id="PF06429"/>
    </source>
</evidence>
<evidence type="ECO:0000256" key="1">
    <source>
        <dbReference type="ARBA" id="ARBA00004365"/>
    </source>
</evidence>
<keyword evidence="9" id="KW-0966">Cell projection</keyword>
<evidence type="ECO:0000259" key="8">
    <source>
        <dbReference type="Pfam" id="PF22638"/>
    </source>
</evidence>
<keyword evidence="10" id="KW-1185">Reference proteome</keyword>
<feature type="domain" description="Flagellar hook-associated protein FlgK helical" evidence="8">
    <location>
        <begin position="90"/>
        <end position="311"/>
    </location>
</feature>
<comment type="caution">
    <text evidence="9">The sequence shown here is derived from an EMBL/GenBank/DDBJ whole genome shotgun (WGS) entry which is preliminary data.</text>
</comment>
<dbReference type="Proteomes" id="UP001161388">
    <property type="component" value="Unassembled WGS sequence"/>
</dbReference>
<evidence type="ECO:0000313" key="10">
    <source>
        <dbReference type="Proteomes" id="UP001161388"/>
    </source>
</evidence>
<dbReference type="InterPro" id="IPR010930">
    <property type="entry name" value="Flg_bb/hook_C_dom"/>
</dbReference>
<sequence>MTISGALTNALSGLRAAGRGAEVVSANISNALTPGYGRRVLALSAIATGASGGVRIDGIQRVVDASLAADKRLAGADQLHAQGAADFFHRTEQLLGTPDDPTSISGRLAGLERSLITAASRPDATERLDMAVSEAQGLVTSLRQASAGIQEARGAADRTISEQVDRLNVSLEQMVSLNTLITAELARGRDTSGLEDQRQGLVDSISNMVPVREVPRDNGQIALYTTGGAVLLDGTAATLAFDRSNVVTPYMSVDMGTLSGLTLNGTPLRTGSENGPMRGGSIGAQFMIRDELAVTAQEQVDAIARDLVTRFQDSAVDPSLAATDPGLFTDNGGAFDPADERGLSSRLELNAAVDSDQGGASWRLRDGLNTATPGPVGNPSLLQNLNGALNAALVPGSGGFSGGAFTLPGLVSAVTSSIGTSRNIAEQELSFASARFTELTERQFAEGVDTDEEIQRLMMIEQSYAANARMIEAVDEMMQTILRL</sequence>
<accession>A0ABQ5VN67</accession>
<comment type="subcellular location">
    <subcellularLocation>
        <location evidence="1">Bacterial flagellum</location>
    </subcellularLocation>
    <subcellularLocation>
        <location evidence="2">Secreted</location>
    </subcellularLocation>
</comment>
<protein>
    <recommendedName>
        <fullName evidence="4">Flagellar hook-associated protein 1</fullName>
    </recommendedName>
</protein>
<dbReference type="RefSeq" id="WP_284374965.1">
    <property type="nucleotide sequence ID" value="NZ_BSNL01000001.1"/>
</dbReference>
<evidence type="ECO:0000256" key="6">
    <source>
        <dbReference type="ARBA" id="ARBA00023143"/>
    </source>
</evidence>
<reference evidence="9" key="2">
    <citation type="submission" date="2023-01" db="EMBL/GenBank/DDBJ databases">
        <title>Draft genome sequence of Sulfitobacter pacificus strain NBRC 109915.</title>
        <authorList>
            <person name="Sun Q."/>
            <person name="Mori K."/>
        </authorList>
    </citation>
    <scope>NUCLEOTIDE SEQUENCE</scope>
    <source>
        <strain evidence="9">NBRC 109915</strain>
    </source>
</reference>
<organism evidence="9 10">
    <name type="scientific">Sulfitobacter pacificus</name>
    <dbReference type="NCBI Taxonomy" id="1499314"/>
    <lineage>
        <taxon>Bacteria</taxon>
        <taxon>Pseudomonadati</taxon>
        <taxon>Pseudomonadota</taxon>
        <taxon>Alphaproteobacteria</taxon>
        <taxon>Rhodobacterales</taxon>
        <taxon>Roseobacteraceae</taxon>
        <taxon>Sulfitobacter</taxon>
    </lineage>
</organism>
<name>A0ABQ5VN67_9RHOB</name>
<dbReference type="Pfam" id="PF22638">
    <property type="entry name" value="FlgK_D1"/>
    <property type="match status" value="1"/>
</dbReference>
<dbReference type="NCBIfam" id="TIGR02492">
    <property type="entry name" value="flgK_ends"/>
    <property type="match status" value="1"/>
</dbReference>
<keyword evidence="5" id="KW-0964">Secreted</keyword>
<keyword evidence="9" id="KW-0969">Cilium</keyword>
<keyword evidence="6" id="KW-0975">Bacterial flagellum</keyword>
<dbReference type="InterPro" id="IPR002371">
    <property type="entry name" value="FlgK"/>
</dbReference>
<feature type="domain" description="Flagellar basal-body/hook protein C-terminal" evidence="7">
    <location>
        <begin position="447"/>
        <end position="484"/>
    </location>
</feature>
<keyword evidence="9" id="KW-0282">Flagellum</keyword>
<dbReference type="PANTHER" id="PTHR30033:SF1">
    <property type="entry name" value="FLAGELLAR HOOK-ASSOCIATED PROTEIN 1"/>
    <property type="match status" value="1"/>
</dbReference>
<evidence type="ECO:0000313" key="9">
    <source>
        <dbReference type="EMBL" id="GLQ28508.1"/>
    </source>
</evidence>
<evidence type="ECO:0000256" key="3">
    <source>
        <dbReference type="ARBA" id="ARBA00009677"/>
    </source>
</evidence>
<dbReference type="EMBL" id="BSNL01000001">
    <property type="protein sequence ID" value="GLQ28508.1"/>
    <property type="molecule type" value="Genomic_DNA"/>
</dbReference>
<dbReference type="SUPFAM" id="SSF64518">
    <property type="entry name" value="Phase 1 flagellin"/>
    <property type="match status" value="1"/>
</dbReference>
<dbReference type="PANTHER" id="PTHR30033">
    <property type="entry name" value="FLAGELLAR HOOK-ASSOCIATED PROTEIN 1"/>
    <property type="match status" value="1"/>
</dbReference>
<evidence type="ECO:0000256" key="4">
    <source>
        <dbReference type="ARBA" id="ARBA00016244"/>
    </source>
</evidence>
<evidence type="ECO:0000256" key="5">
    <source>
        <dbReference type="ARBA" id="ARBA00022525"/>
    </source>
</evidence>
<evidence type="ECO:0000256" key="2">
    <source>
        <dbReference type="ARBA" id="ARBA00004613"/>
    </source>
</evidence>
<gene>
    <name evidence="9" type="ORF">GCM10007927_33110</name>
</gene>
<reference evidence="9" key="1">
    <citation type="journal article" date="2014" name="Int. J. Syst. Evol. Microbiol.">
        <title>Complete genome of a new Firmicutes species belonging to the dominant human colonic microbiota ('Ruminococcus bicirculans') reveals two chromosomes and a selective capacity to utilize plant glucans.</title>
        <authorList>
            <consortium name="NISC Comparative Sequencing Program"/>
            <person name="Wegmann U."/>
            <person name="Louis P."/>
            <person name="Goesmann A."/>
            <person name="Henrissat B."/>
            <person name="Duncan S.H."/>
            <person name="Flint H.J."/>
        </authorList>
    </citation>
    <scope>NUCLEOTIDE SEQUENCE</scope>
    <source>
        <strain evidence="9">NBRC 109915</strain>
    </source>
</reference>
<dbReference type="InterPro" id="IPR053927">
    <property type="entry name" value="FlgK_helical"/>
</dbReference>
<comment type="similarity">
    <text evidence="3">Belongs to the flagella basal body rod proteins family.</text>
</comment>
<dbReference type="Pfam" id="PF06429">
    <property type="entry name" value="Flg_bbr_C"/>
    <property type="match status" value="1"/>
</dbReference>